<dbReference type="Pfam" id="PF17680">
    <property type="entry name" value="FlgO"/>
    <property type="match status" value="1"/>
</dbReference>
<comment type="caution">
    <text evidence="2">The sequence shown here is derived from an EMBL/GenBank/DDBJ whole genome shotgun (WGS) entry which is preliminary data.</text>
</comment>
<protein>
    <submittedName>
        <fullName evidence="2">FlgO family outer membrane protein</fullName>
    </submittedName>
</protein>
<name>A0ABV1RGH1_9ALTE</name>
<dbReference type="RefSeq" id="WP_143871907.1">
    <property type="nucleotide sequence ID" value="NZ_CP041660.1"/>
</dbReference>
<organism evidence="2 3">
    <name type="scientific">Catenovulum sediminis</name>
    <dbReference type="NCBI Taxonomy" id="1740262"/>
    <lineage>
        <taxon>Bacteria</taxon>
        <taxon>Pseudomonadati</taxon>
        <taxon>Pseudomonadota</taxon>
        <taxon>Gammaproteobacteria</taxon>
        <taxon>Alteromonadales</taxon>
        <taxon>Alteromonadaceae</taxon>
        <taxon>Catenovulum</taxon>
    </lineage>
</organism>
<keyword evidence="3" id="KW-1185">Reference proteome</keyword>
<reference evidence="2 3" key="1">
    <citation type="submission" date="2024-06" db="EMBL/GenBank/DDBJ databases">
        <authorList>
            <person name="Chen R.Y."/>
        </authorList>
    </citation>
    <scope>NUCLEOTIDE SEQUENCE [LARGE SCALE GENOMIC DNA]</scope>
    <source>
        <strain evidence="2 3">D2</strain>
    </source>
</reference>
<dbReference type="InterPro" id="IPR041215">
    <property type="entry name" value="FlgO_dom"/>
</dbReference>
<feature type="domain" description="FlgO" evidence="1">
    <location>
        <begin position="83"/>
        <end position="211"/>
    </location>
</feature>
<gene>
    <name evidence="2" type="ORF">ABS311_09105</name>
</gene>
<proteinExistence type="predicted"/>
<accession>A0ABV1RGH1</accession>
<dbReference type="EMBL" id="JBELOE010000185">
    <property type="protein sequence ID" value="MER2492038.1"/>
    <property type="molecule type" value="Genomic_DNA"/>
</dbReference>
<dbReference type="PROSITE" id="PS51257">
    <property type="entry name" value="PROKAR_LIPOPROTEIN"/>
    <property type="match status" value="1"/>
</dbReference>
<sequence length="229" mass="25644">MKKIIIVASVWALLTGCETLQQWKQAKIKPEQTNDELILENFQGHHDTAMLSHWARDPHRYINQANQHIRSDSRLSISDYVEAMAIKLVKNMRYVTDKTPVAVASFVPVDSNLEETNLFGIHLAESFQHQAQVLGLSVIDYKATGTIRVTETGDFALSRDIDELRQWHPIEYVLTGTFTQKDNGVEVVARVVGIESRAVVASAQGFIPSSVATQLMPTMKKDGIKLVSQ</sequence>
<evidence type="ECO:0000313" key="3">
    <source>
        <dbReference type="Proteomes" id="UP001467690"/>
    </source>
</evidence>
<evidence type="ECO:0000313" key="2">
    <source>
        <dbReference type="EMBL" id="MER2492038.1"/>
    </source>
</evidence>
<evidence type="ECO:0000259" key="1">
    <source>
        <dbReference type="Pfam" id="PF17680"/>
    </source>
</evidence>
<dbReference type="Proteomes" id="UP001467690">
    <property type="component" value="Unassembled WGS sequence"/>
</dbReference>